<sequence length="130" mass="14659">MSEDKAQQDQQATHDQGESPDFDGDGHSEEGTILDDGGVDTDERAGRSQGIDTESEPDEDTKQEMEEERERRLDPENRPDNAEIDNTQRDFDVDRGKFTDRDDYDESDPAPYADEQDPESSAAEDEDAED</sequence>
<feature type="compositionally biased region" description="Basic and acidic residues" evidence="1">
    <location>
        <begin position="60"/>
        <end position="101"/>
    </location>
</feature>
<accession>A0A3N2CQT3</accession>
<evidence type="ECO:0000313" key="3">
    <source>
        <dbReference type="Proteomes" id="UP000281738"/>
    </source>
</evidence>
<dbReference type="AlphaFoldDB" id="A0A3N2CQT3"/>
<dbReference type="RefSeq" id="WP_123389138.1">
    <property type="nucleotide sequence ID" value="NZ_RKHO01000001.1"/>
</dbReference>
<evidence type="ECO:0000256" key="1">
    <source>
        <dbReference type="SAM" id="MobiDB-lite"/>
    </source>
</evidence>
<feature type="region of interest" description="Disordered" evidence="1">
    <location>
        <begin position="1"/>
        <end position="130"/>
    </location>
</feature>
<proteinExistence type="predicted"/>
<keyword evidence="3" id="KW-1185">Reference proteome</keyword>
<reference evidence="2 3" key="1">
    <citation type="submission" date="2018-11" db="EMBL/GenBank/DDBJ databases">
        <title>Sequencing the genomes of 1000 actinobacteria strains.</title>
        <authorList>
            <person name="Klenk H.-P."/>
        </authorList>
    </citation>
    <scope>NUCLEOTIDE SEQUENCE [LARGE SCALE GENOMIC DNA]</scope>
    <source>
        <strain evidence="2 3">DSM 12652</strain>
    </source>
</reference>
<dbReference type="EMBL" id="RKHO01000001">
    <property type="protein sequence ID" value="ROR89890.1"/>
    <property type="molecule type" value="Genomic_DNA"/>
</dbReference>
<organism evidence="2 3">
    <name type="scientific">Nocardioides aurantiacus</name>
    <dbReference type="NCBI Taxonomy" id="86796"/>
    <lineage>
        <taxon>Bacteria</taxon>
        <taxon>Bacillati</taxon>
        <taxon>Actinomycetota</taxon>
        <taxon>Actinomycetes</taxon>
        <taxon>Propionibacteriales</taxon>
        <taxon>Nocardioidaceae</taxon>
        <taxon>Nocardioides</taxon>
    </lineage>
</organism>
<dbReference type="Proteomes" id="UP000281738">
    <property type="component" value="Unassembled WGS sequence"/>
</dbReference>
<name>A0A3N2CQT3_9ACTN</name>
<feature type="compositionally biased region" description="Acidic residues" evidence="1">
    <location>
        <begin position="102"/>
        <end position="130"/>
    </location>
</feature>
<gene>
    <name evidence="2" type="ORF">EDD33_0721</name>
</gene>
<evidence type="ECO:0000313" key="2">
    <source>
        <dbReference type="EMBL" id="ROR89890.1"/>
    </source>
</evidence>
<protein>
    <submittedName>
        <fullName evidence="2">Uncharacterized protein</fullName>
    </submittedName>
</protein>
<dbReference type="OrthoDB" id="3790454at2"/>
<comment type="caution">
    <text evidence="2">The sequence shown here is derived from an EMBL/GenBank/DDBJ whole genome shotgun (WGS) entry which is preliminary data.</text>
</comment>